<feature type="transmembrane region" description="Helical" evidence="6">
    <location>
        <begin position="9"/>
        <end position="28"/>
    </location>
</feature>
<sequence length="173" mass="18908">MNFANIFRVVNMVAAAFMIIGGVMTCIHGGFPNFIQGIFVILFGLMTVLFEFRMPGPVVKHASFMFSFMGRGLFYVFLGFITVNYGALSIASGVIVIVIGLAYVALEFTKIEPPNNMRKEAYDDAVGQSTHGNASLPSFVYPATYEQTTPYEQSSPYAQPESQPATVNVTSSK</sequence>
<gene>
    <name evidence="7" type="ORF">BCV71DRAFT_224448</name>
</gene>
<feature type="transmembrane region" description="Helical" evidence="6">
    <location>
        <begin position="87"/>
        <end position="109"/>
    </location>
</feature>
<organism evidence="7 8">
    <name type="scientific">Rhizopus microsporus</name>
    <dbReference type="NCBI Taxonomy" id="58291"/>
    <lineage>
        <taxon>Eukaryota</taxon>
        <taxon>Fungi</taxon>
        <taxon>Fungi incertae sedis</taxon>
        <taxon>Mucoromycota</taxon>
        <taxon>Mucoromycotina</taxon>
        <taxon>Mucoromycetes</taxon>
        <taxon>Mucorales</taxon>
        <taxon>Mucorineae</taxon>
        <taxon>Rhizopodaceae</taxon>
        <taxon>Rhizopus</taxon>
    </lineage>
</organism>
<comment type="subcellular location">
    <subcellularLocation>
        <location evidence="1">Membrane</location>
        <topology evidence="1">Multi-pass membrane protein</topology>
    </subcellularLocation>
</comment>
<dbReference type="VEuPathDB" id="FungiDB:BCV72DRAFT_261132"/>
<evidence type="ECO:0000256" key="2">
    <source>
        <dbReference type="ARBA" id="ARBA00022692"/>
    </source>
</evidence>
<accession>A0A0A1NXX1</accession>
<keyword evidence="4 6" id="KW-0472">Membrane</keyword>
<evidence type="ECO:0000256" key="6">
    <source>
        <dbReference type="SAM" id="Phobius"/>
    </source>
</evidence>
<feature type="transmembrane region" description="Helical" evidence="6">
    <location>
        <begin position="34"/>
        <end position="52"/>
    </location>
</feature>
<dbReference type="PANTHER" id="PTHR28128">
    <property type="entry name" value="GOLGI APPARATUS MEMBRANE PROTEIN TVP15"/>
    <property type="match status" value="1"/>
</dbReference>
<dbReference type="EMBL" id="KV921265">
    <property type="protein sequence ID" value="ORE22621.1"/>
    <property type="molecule type" value="Genomic_DNA"/>
</dbReference>
<evidence type="ECO:0000256" key="3">
    <source>
        <dbReference type="ARBA" id="ARBA00022989"/>
    </source>
</evidence>
<evidence type="ECO:0000256" key="5">
    <source>
        <dbReference type="SAM" id="MobiDB-lite"/>
    </source>
</evidence>
<evidence type="ECO:0000313" key="7">
    <source>
        <dbReference type="EMBL" id="ORE22621.1"/>
    </source>
</evidence>
<dbReference type="GO" id="GO:0016192">
    <property type="term" value="P:vesicle-mediated transport"/>
    <property type="evidence" value="ECO:0007669"/>
    <property type="project" value="TreeGrafter"/>
</dbReference>
<feature type="transmembrane region" description="Helical" evidence="6">
    <location>
        <begin position="64"/>
        <end position="81"/>
    </location>
</feature>
<keyword evidence="3 6" id="KW-1133">Transmembrane helix</keyword>
<dbReference type="GO" id="GO:0000139">
    <property type="term" value="C:Golgi membrane"/>
    <property type="evidence" value="ECO:0007669"/>
    <property type="project" value="TreeGrafter"/>
</dbReference>
<evidence type="ECO:0008006" key="9">
    <source>
        <dbReference type="Google" id="ProtNLM"/>
    </source>
</evidence>
<keyword evidence="2 6" id="KW-0812">Transmembrane</keyword>
<evidence type="ECO:0000256" key="4">
    <source>
        <dbReference type="ARBA" id="ARBA00023136"/>
    </source>
</evidence>
<dbReference type="AlphaFoldDB" id="A0A0A1NXX1"/>
<name>A0A0A1NXX1_RHIZD</name>
<dbReference type="PANTHER" id="PTHR28128:SF1">
    <property type="entry name" value="GOLGI APPARATUS MEMBRANE PROTEIN TVP15"/>
    <property type="match status" value="1"/>
</dbReference>
<evidence type="ECO:0000313" key="8">
    <source>
        <dbReference type="Proteomes" id="UP000242381"/>
    </source>
</evidence>
<dbReference type="Proteomes" id="UP000242381">
    <property type="component" value="Unassembled WGS sequence"/>
</dbReference>
<evidence type="ECO:0000256" key="1">
    <source>
        <dbReference type="ARBA" id="ARBA00004141"/>
    </source>
</evidence>
<protein>
    <recommendedName>
        <fullName evidence="9">COPI associated</fullName>
    </recommendedName>
</protein>
<dbReference type="InterPro" id="IPR013714">
    <property type="entry name" value="Golgi_TVP15"/>
</dbReference>
<dbReference type="Pfam" id="PF08507">
    <property type="entry name" value="COPI_assoc"/>
    <property type="match status" value="1"/>
</dbReference>
<dbReference type="OMA" id="MDYSDAF"/>
<proteinExistence type="predicted"/>
<reference evidence="7 8" key="1">
    <citation type="journal article" date="2016" name="Proc. Natl. Acad. Sci. U.S.A.">
        <title>Lipid metabolic changes in an early divergent fungus govern the establishment of a mutualistic symbiosis with endobacteria.</title>
        <authorList>
            <person name="Lastovetsky O.A."/>
            <person name="Gaspar M.L."/>
            <person name="Mondo S.J."/>
            <person name="LaButti K.M."/>
            <person name="Sandor L."/>
            <person name="Grigoriev I.V."/>
            <person name="Henry S.A."/>
            <person name="Pawlowska T.E."/>
        </authorList>
    </citation>
    <scope>NUCLEOTIDE SEQUENCE [LARGE SCALE GENOMIC DNA]</scope>
    <source>
        <strain evidence="7 8">ATCC 11559</strain>
    </source>
</reference>
<feature type="region of interest" description="Disordered" evidence="5">
    <location>
        <begin position="150"/>
        <end position="173"/>
    </location>
</feature>